<keyword evidence="5" id="KW-0677">Repeat</keyword>
<feature type="repeat" description="Solcar" evidence="10">
    <location>
        <begin position="19"/>
        <end position="118"/>
    </location>
</feature>
<protein>
    <submittedName>
        <fullName evidence="12">Mitochondrial carrier domain</fullName>
    </submittedName>
</protein>
<keyword evidence="7" id="KW-1133">Transmembrane helix</keyword>
<gene>
    <name evidence="12" type="ORF">PPERSA_01106</name>
</gene>
<name>A0A0V0QUK1_PSEPJ</name>
<dbReference type="PANTHER" id="PTHR46356:SF1">
    <property type="entry name" value="MITOCHONDRIAL 2-OXODICARBOXYLATE CARRIER"/>
    <property type="match status" value="1"/>
</dbReference>
<dbReference type="AlphaFoldDB" id="A0A0V0QUK1"/>
<evidence type="ECO:0000256" key="1">
    <source>
        <dbReference type="ARBA" id="ARBA00004448"/>
    </source>
</evidence>
<dbReference type="InParanoid" id="A0A0V0QUK1"/>
<accession>A0A0V0QUK1</accession>
<dbReference type="Proteomes" id="UP000054937">
    <property type="component" value="Unassembled WGS sequence"/>
</dbReference>
<keyword evidence="8" id="KW-0496">Mitochondrion</keyword>
<evidence type="ECO:0000256" key="7">
    <source>
        <dbReference type="ARBA" id="ARBA00022989"/>
    </source>
</evidence>
<evidence type="ECO:0000256" key="10">
    <source>
        <dbReference type="PROSITE-ProRule" id="PRU00282"/>
    </source>
</evidence>
<keyword evidence="4 10" id="KW-0812">Transmembrane</keyword>
<dbReference type="PROSITE" id="PS50920">
    <property type="entry name" value="SOLCAR"/>
    <property type="match status" value="2"/>
</dbReference>
<dbReference type="OMA" id="FESFITC"/>
<organism evidence="12 13">
    <name type="scientific">Pseudocohnilembus persalinus</name>
    <name type="common">Ciliate</name>
    <dbReference type="NCBI Taxonomy" id="266149"/>
    <lineage>
        <taxon>Eukaryota</taxon>
        <taxon>Sar</taxon>
        <taxon>Alveolata</taxon>
        <taxon>Ciliophora</taxon>
        <taxon>Intramacronucleata</taxon>
        <taxon>Oligohymenophorea</taxon>
        <taxon>Scuticociliatia</taxon>
        <taxon>Philasterida</taxon>
        <taxon>Pseudocohnilembidae</taxon>
        <taxon>Pseudocohnilembus</taxon>
    </lineage>
</organism>
<dbReference type="OrthoDB" id="434783at2759"/>
<keyword evidence="13" id="KW-1185">Reference proteome</keyword>
<evidence type="ECO:0000256" key="9">
    <source>
        <dbReference type="ARBA" id="ARBA00023136"/>
    </source>
</evidence>
<keyword evidence="9 10" id="KW-0472">Membrane</keyword>
<comment type="caution">
    <text evidence="12">The sequence shown here is derived from an EMBL/GenBank/DDBJ whole genome shotgun (WGS) entry which is preliminary data.</text>
</comment>
<evidence type="ECO:0000256" key="11">
    <source>
        <dbReference type="RuleBase" id="RU000488"/>
    </source>
</evidence>
<comment type="subcellular location">
    <subcellularLocation>
        <location evidence="1">Mitochondrion inner membrane</location>
        <topology evidence="1">Multi-pass membrane protein</topology>
    </subcellularLocation>
</comment>
<dbReference type="Pfam" id="PF00153">
    <property type="entry name" value="Mito_carr"/>
    <property type="match status" value="3"/>
</dbReference>
<evidence type="ECO:0000313" key="12">
    <source>
        <dbReference type="EMBL" id="KRX06028.1"/>
    </source>
</evidence>
<dbReference type="SUPFAM" id="SSF103506">
    <property type="entry name" value="Mitochondrial carrier"/>
    <property type="match status" value="1"/>
</dbReference>
<evidence type="ECO:0000256" key="5">
    <source>
        <dbReference type="ARBA" id="ARBA00022737"/>
    </source>
</evidence>
<dbReference type="InterPro" id="IPR051752">
    <property type="entry name" value="Mito_2-oxodicarb_carrier"/>
</dbReference>
<comment type="similarity">
    <text evidence="2 11">Belongs to the mitochondrial carrier (TC 2.A.29) family.</text>
</comment>
<evidence type="ECO:0000256" key="8">
    <source>
        <dbReference type="ARBA" id="ARBA00023128"/>
    </source>
</evidence>
<evidence type="ECO:0000256" key="2">
    <source>
        <dbReference type="ARBA" id="ARBA00006375"/>
    </source>
</evidence>
<evidence type="ECO:0000256" key="3">
    <source>
        <dbReference type="ARBA" id="ARBA00022448"/>
    </source>
</evidence>
<dbReference type="GO" id="GO:0005743">
    <property type="term" value="C:mitochondrial inner membrane"/>
    <property type="evidence" value="ECO:0007669"/>
    <property type="project" value="UniProtKB-SubCell"/>
</dbReference>
<dbReference type="InterPro" id="IPR018108">
    <property type="entry name" value="MCP_transmembrane"/>
</dbReference>
<reference evidence="12 13" key="1">
    <citation type="journal article" date="2015" name="Sci. Rep.">
        <title>Genome of the facultative scuticociliatosis pathogen Pseudocohnilembus persalinus provides insight into its virulence through horizontal gene transfer.</title>
        <authorList>
            <person name="Xiong J."/>
            <person name="Wang G."/>
            <person name="Cheng J."/>
            <person name="Tian M."/>
            <person name="Pan X."/>
            <person name="Warren A."/>
            <person name="Jiang C."/>
            <person name="Yuan D."/>
            <person name="Miao W."/>
        </authorList>
    </citation>
    <scope>NUCLEOTIDE SEQUENCE [LARGE SCALE GENOMIC DNA]</scope>
    <source>
        <strain evidence="12">36N120E</strain>
    </source>
</reference>
<feature type="repeat" description="Solcar" evidence="10">
    <location>
        <begin position="229"/>
        <end position="316"/>
    </location>
</feature>
<evidence type="ECO:0000313" key="13">
    <source>
        <dbReference type="Proteomes" id="UP000054937"/>
    </source>
</evidence>
<proteinExistence type="inferred from homology"/>
<dbReference type="Gene3D" id="1.50.40.10">
    <property type="entry name" value="Mitochondrial carrier domain"/>
    <property type="match status" value="2"/>
</dbReference>
<dbReference type="EMBL" id="LDAU01000102">
    <property type="protein sequence ID" value="KRX06028.1"/>
    <property type="molecule type" value="Genomic_DNA"/>
</dbReference>
<evidence type="ECO:0000256" key="6">
    <source>
        <dbReference type="ARBA" id="ARBA00022792"/>
    </source>
</evidence>
<keyword evidence="6" id="KW-0999">Mitochondrion inner membrane</keyword>
<dbReference type="PANTHER" id="PTHR46356">
    <property type="entry name" value="MITOCHONDRIAL 2-OXODICARBOXYLATE CARRIER"/>
    <property type="match status" value="1"/>
</dbReference>
<dbReference type="InterPro" id="IPR023395">
    <property type="entry name" value="MCP_dom_sf"/>
</dbReference>
<sequence>MSQIQVSQQQSQSPTSTFDFYLRTGVLGALRGFMGLPFEHPFDVLKTRLQAASAISKKYRNRPEFQEFTSSSMIKNWVQIYQQQGLFRGIYAGYLPSLIRVMTKQFYRFPMMIYFPSFFRDLYSENTLQKYDGIHKISAGLSIACLETIIICPLERMKVFLMTNKPKVDQSHSNSFLNNGKKSTIRSLYQGLDALFYRQITSWVSFLYLDYKVKKEYKNFKGIDLNQSLNDWDLVTCSAIIGISNVMIVQPFDKLKTLLQMNGNDKYQNQSLWQVFKRTLKKEGVSGIYAGSRPRMIHYVINSIFTCSILEKLEINVINKINN</sequence>
<keyword evidence="3 11" id="KW-0813">Transport</keyword>
<evidence type="ECO:0000256" key="4">
    <source>
        <dbReference type="ARBA" id="ARBA00022692"/>
    </source>
</evidence>